<organism evidence="3">
    <name type="scientific">Hydatigena taeniaeformis</name>
    <name type="common">Feline tapeworm</name>
    <name type="synonym">Taenia taeniaeformis</name>
    <dbReference type="NCBI Taxonomy" id="6205"/>
    <lineage>
        <taxon>Eukaryota</taxon>
        <taxon>Metazoa</taxon>
        <taxon>Spiralia</taxon>
        <taxon>Lophotrochozoa</taxon>
        <taxon>Platyhelminthes</taxon>
        <taxon>Cestoda</taxon>
        <taxon>Eucestoda</taxon>
        <taxon>Cyclophyllidea</taxon>
        <taxon>Taeniidae</taxon>
        <taxon>Hydatigera</taxon>
    </lineage>
</organism>
<proteinExistence type="predicted"/>
<sequence>MAGGRRSWQHNIKLEARQEGSTFSSLICNTIQWSMGGMFGPTNPLMLTSAVKRKQSHPHSLIELRRCGEEMSIEALKKEEISDEELEIV</sequence>
<reference evidence="3" key="1">
    <citation type="submission" date="2017-02" db="UniProtKB">
        <authorList>
            <consortium name="WormBaseParasite"/>
        </authorList>
    </citation>
    <scope>IDENTIFICATION</scope>
</reference>
<gene>
    <name evidence="1" type="ORF">TTAC_LOCUS9933</name>
</gene>
<dbReference type="AlphaFoldDB" id="A0A0R3X8S0"/>
<evidence type="ECO:0000313" key="1">
    <source>
        <dbReference type="EMBL" id="VDM34912.1"/>
    </source>
</evidence>
<name>A0A0R3X8S0_HYDTA</name>
<dbReference type="EMBL" id="UYWX01021171">
    <property type="protein sequence ID" value="VDM34912.1"/>
    <property type="molecule type" value="Genomic_DNA"/>
</dbReference>
<protein>
    <submittedName>
        <fullName evidence="1 3">Uncharacterized protein</fullName>
    </submittedName>
</protein>
<evidence type="ECO:0000313" key="3">
    <source>
        <dbReference type="WBParaSite" id="TTAC_0000994501-mRNA-1"/>
    </source>
</evidence>
<evidence type="ECO:0000313" key="2">
    <source>
        <dbReference type="Proteomes" id="UP000274429"/>
    </source>
</evidence>
<dbReference type="Proteomes" id="UP000274429">
    <property type="component" value="Unassembled WGS sequence"/>
</dbReference>
<accession>A0A0R3X8S0</accession>
<reference evidence="1 2" key="2">
    <citation type="submission" date="2018-11" db="EMBL/GenBank/DDBJ databases">
        <authorList>
            <consortium name="Pathogen Informatics"/>
        </authorList>
    </citation>
    <scope>NUCLEOTIDE SEQUENCE [LARGE SCALE GENOMIC DNA]</scope>
</reference>
<keyword evidence="2" id="KW-1185">Reference proteome</keyword>
<dbReference type="WBParaSite" id="TTAC_0000994501-mRNA-1">
    <property type="protein sequence ID" value="TTAC_0000994501-mRNA-1"/>
    <property type="gene ID" value="TTAC_0000994501"/>
</dbReference>